<dbReference type="SMART" id="SM00316">
    <property type="entry name" value="S1"/>
    <property type="match status" value="1"/>
</dbReference>
<evidence type="ECO:0000256" key="2">
    <source>
        <dbReference type="ARBA" id="ARBA00022490"/>
    </source>
</evidence>
<dbReference type="GO" id="GO:0005829">
    <property type="term" value="C:cytosol"/>
    <property type="evidence" value="ECO:0007669"/>
    <property type="project" value="TreeGrafter"/>
</dbReference>
<dbReference type="InterPro" id="IPR025249">
    <property type="entry name" value="TF_NusA_KH_1st"/>
</dbReference>
<keyword evidence="6 7" id="KW-0804">Transcription</keyword>
<dbReference type="Pfam" id="PF26594">
    <property type="entry name" value="KH_NusA_2nd"/>
    <property type="match status" value="1"/>
</dbReference>
<comment type="subcellular location">
    <subcellularLocation>
        <location evidence="7">Cytoplasm</location>
    </subcellularLocation>
</comment>
<dbReference type="GO" id="GO:0006353">
    <property type="term" value="P:DNA-templated transcription termination"/>
    <property type="evidence" value="ECO:0007669"/>
    <property type="project" value="UniProtKB-UniRule"/>
</dbReference>
<keyword evidence="3 7" id="KW-0889">Transcription antitermination</keyword>
<dbReference type="FunFam" id="3.30.300.20:FF:000002">
    <property type="entry name" value="Transcription termination/antitermination protein NusA"/>
    <property type="match status" value="1"/>
</dbReference>
<dbReference type="OrthoDB" id="9807233at2"/>
<dbReference type="SUPFAM" id="SSF50249">
    <property type="entry name" value="Nucleic acid-binding proteins"/>
    <property type="match status" value="1"/>
</dbReference>
<dbReference type="Pfam" id="PF13184">
    <property type="entry name" value="KH_NusA_1st"/>
    <property type="match status" value="1"/>
</dbReference>
<dbReference type="PANTHER" id="PTHR22648">
    <property type="entry name" value="TRANSCRIPTION TERMINATION FACTOR NUSA"/>
    <property type="match status" value="1"/>
</dbReference>
<keyword evidence="2 7" id="KW-0963">Cytoplasm</keyword>
<dbReference type="InterPro" id="IPR058582">
    <property type="entry name" value="KH_NusA_2nd"/>
</dbReference>
<keyword evidence="11" id="KW-1185">Reference proteome</keyword>
<keyword evidence="5 7" id="KW-0805">Transcription regulation</keyword>
<dbReference type="NCBIfam" id="TIGR01953">
    <property type="entry name" value="NusA"/>
    <property type="match status" value="1"/>
</dbReference>
<evidence type="ECO:0000256" key="1">
    <source>
        <dbReference type="ARBA" id="ARBA00022472"/>
    </source>
</evidence>
<dbReference type="SUPFAM" id="SSF69705">
    <property type="entry name" value="Transcription factor NusA, N-terminal domain"/>
    <property type="match status" value="1"/>
</dbReference>
<dbReference type="InterPro" id="IPR015946">
    <property type="entry name" value="KH_dom-like_a/b"/>
</dbReference>
<dbReference type="InterPro" id="IPR010213">
    <property type="entry name" value="TF_NusA"/>
</dbReference>
<dbReference type="InterPro" id="IPR030842">
    <property type="entry name" value="TF_NusA_bacterial"/>
</dbReference>
<evidence type="ECO:0000256" key="4">
    <source>
        <dbReference type="ARBA" id="ARBA00022884"/>
    </source>
</evidence>
<evidence type="ECO:0000256" key="5">
    <source>
        <dbReference type="ARBA" id="ARBA00023015"/>
    </source>
</evidence>
<dbReference type="PROSITE" id="PS50126">
    <property type="entry name" value="S1"/>
    <property type="match status" value="1"/>
</dbReference>
<dbReference type="Gene3D" id="2.40.50.140">
    <property type="entry name" value="Nucleic acid-binding proteins"/>
    <property type="match status" value="1"/>
</dbReference>
<dbReference type="HAMAP" id="MF_00945_B">
    <property type="entry name" value="NusA_B"/>
    <property type="match status" value="1"/>
</dbReference>
<accession>A0A1H9IDM4</accession>
<organism evidence="10 11">
    <name type="scientific">Treponema bryantii</name>
    <dbReference type="NCBI Taxonomy" id="163"/>
    <lineage>
        <taxon>Bacteria</taxon>
        <taxon>Pseudomonadati</taxon>
        <taxon>Spirochaetota</taxon>
        <taxon>Spirochaetia</taxon>
        <taxon>Spirochaetales</taxon>
        <taxon>Treponemataceae</taxon>
        <taxon>Treponema</taxon>
    </lineage>
</organism>
<dbReference type="PANTHER" id="PTHR22648:SF0">
    <property type="entry name" value="TRANSCRIPTION TERMINATION_ANTITERMINATION PROTEIN NUSA"/>
    <property type="match status" value="1"/>
</dbReference>
<dbReference type="SUPFAM" id="SSF54814">
    <property type="entry name" value="Prokaryotic type KH domain (KH-domain type II)"/>
    <property type="match status" value="2"/>
</dbReference>
<keyword evidence="4 7" id="KW-0694">RNA-binding</keyword>
<dbReference type="InterPro" id="IPR012340">
    <property type="entry name" value="NA-bd_OB-fold"/>
</dbReference>
<sequence>MSEMAEAIRALISEKGYSEDSVKQTIEKALKAAYKRTYGDDENAIVKFNDDMSDVSIYSRKVVVDGVYDPVKEIELEDARKLAGDEVEEGDEIDILEDPKTFDRSAVTVGKQTAHQGLNETYKTSLMNEYKDKIGEMIIGYHQRERNGNIFVDLGNAGRIEGFLPTKYQSKLEIYEKGDRIKALIVDVKPTNTGIQLVLSRSDTKLVSSILEKEVPEIADGTVEINRIVRDAGYRTKIAVSSAREEVDPVGACVGLRGVRIQNVIRELMNEKIDVLKWDADPAVFIKNALSPAQVERVIITDADKKQALAIVEDSQFSLAIGRQGQNVRLANRLCDWNIDVKTIEQAEELDLSSFNTVQNARNLFNDEAVEEISKISELPGVDAEVAALLKAAGIEEFQDFVEAYDNGTINVEGVSKEALDKINELINENVEFVEEDESDASEAPAEEAAAQPEAPASEEAAAEEEEEYFCPECGAKITLDMTHCPNCGVEFEFEVEE</sequence>
<dbReference type="Gene3D" id="3.30.1480.10">
    <property type="entry name" value="NusA, N-terminal domain"/>
    <property type="match status" value="1"/>
</dbReference>
<dbReference type="Pfam" id="PF00575">
    <property type="entry name" value="S1"/>
    <property type="match status" value="1"/>
</dbReference>
<keyword evidence="1 7" id="KW-0806">Transcription termination</keyword>
<feature type="region of interest" description="Disordered" evidence="8">
    <location>
        <begin position="434"/>
        <end position="468"/>
    </location>
</feature>
<dbReference type="STRING" id="163.SAMN04487775_10223"/>
<dbReference type="eggNOG" id="COG0195">
    <property type="taxonomic scope" value="Bacteria"/>
</dbReference>
<dbReference type="RefSeq" id="WP_074644876.1">
    <property type="nucleotide sequence ID" value="NZ_AP025286.1"/>
</dbReference>
<evidence type="ECO:0000256" key="3">
    <source>
        <dbReference type="ARBA" id="ARBA00022814"/>
    </source>
</evidence>
<dbReference type="InterPro" id="IPR003029">
    <property type="entry name" value="S1_domain"/>
</dbReference>
<dbReference type="CDD" id="cd02134">
    <property type="entry name" value="KH-II_NusA_rpt1"/>
    <property type="match status" value="1"/>
</dbReference>
<proteinExistence type="inferred from homology"/>
<dbReference type="Pfam" id="PF08529">
    <property type="entry name" value="NusA_N"/>
    <property type="match status" value="1"/>
</dbReference>
<evidence type="ECO:0000256" key="8">
    <source>
        <dbReference type="SAM" id="MobiDB-lite"/>
    </source>
</evidence>
<dbReference type="GO" id="GO:0031564">
    <property type="term" value="P:transcription antitermination"/>
    <property type="evidence" value="ECO:0007669"/>
    <property type="project" value="UniProtKB-UniRule"/>
</dbReference>
<dbReference type="InterPro" id="IPR036555">
    <property type="entry name" value="NusA_N_sf"/>
</dbReference>
<dbReference type="Pfam" id="PF13248">
    <property type="entry name" value="Zn_ribbon_3"/>
    <property type="match status" value="1"/>
</dbReference>
<dbReference type="AlphaFoldDB" id="A0A1H9IDM4"/>
<comment type="function">
    <text evidence="7">Participates in both transcription termination and antitermination.</text>
</comment>
<reference evidence="10 11" key="1">
    <citation type="submission" date="2016-10" db="EMBL/GenBank/DDBJ databases">
        <authorList>
            <person name="de Groot N.N."/>
        </authorList>
    </citation>
    <scope>NUCLEOTIDE SEQUENCE [LARGE SCALE GENOMIC DNA]</scope>
    <source>
        <strain evidence="10 11">B25</strain>
    </source>
</reference>
<dbReference type="Proteomes" id="UP000182360">
    <property type="component" value="Unassembled WGS sequence"/>
</dbReference>
<dbReference type="CDD" id="cd04455">
    <property type="entry name" value="S1_NusA"/>
    <property type="match status" value="1"/>
</dbReference>
<dbReference type="GO" id="GO:0003700">
    <property type="term" value="F:DNA-binding transcription factor activity"/>
    <property type="evidence" value="ECO:0007669"/>
    <property type="project" value="InterPro"/>
</dbReference>
<feature type="domain" description="S1 motif" evidence="9">
    <location>
        <begin position="135"/>
        <end position="202"/>
    </location>
</feature>
<comment type="subunit">
    <text evidence="7">Monomer. Binds directly to the core enzyme of the DNA-dependent RNA polymerase and to nascent RNA.</text>
</comment>
<evidence type="ECO:0000313" key="11">
    <source>
        <dbReference type="Proteomes" id="UP000182360"/>
    </source>
</evidence>
<feature type="compositionally biased region" description="Low complexity" evidence="8">
    <location>
        <begin position="442"/>
        <end position="460"/>
    </location>
</feature>
<evidence type="ECO:0000313" key="10">
    <source>
        <dbReference type="EMBL" id="SEQ72689.1"/>
    </source>
</evidence>
<evidence type="ECO:0000259" key="9">
    <source>
        <dbReference type="PROSITE" id="PS50126"/>
    </source>
</evidence>
<comment type="similarity">
    <text evidence="7">Belongs to the NusA family.</text>
</comment>
<dbReference type="FunFam" id="3.30.300.20:FF:000005">
    <property type="entry name" value="Transcription termination/antitermination protein NusA"/>
    <property type="match status" value="1"/>
</dbReference>
<evidence type="ECO:0000256" key="7">
    <source>
        <dbReference type="HAMAP-Rule" id="MF_00945"/>
    </source>
</evidence>
<dbReference type="InterPro" id="IPR059113">
    <property type="entry name" value="Znf_ribbon"/>
</dbReference>
<name>A0A1H9IDM4_9SPIR</name>
<dbReference type="InterPro" id="IPR013735">
    <property type="entry name" value="TF_NusA_N"/>
</dbReference>
<dbReference type="GO" id="GO:0003723">
    <property type="term" value="F:RNA binding"/>
    <property type="evidence" value="ECO:0007669"/>
    <property type="project" value="UniProtKB-UniRule"/>
</dbReference>
<protein>
    <recommendedName>
        <fullName evidence="7">Transcription termination/antitermination protein NusA</fullName>
    </recommendedName>
</protein>
<dbReference type="CDD" id="cd22529">
    <property type="entry name" value="KH-II_NusA_rpt2"/>
    <property type="match status" value="1"/>
</dbReference>
<dbReference type="InterPro" id="IPR009019">
    <property type="entry name" value="KH_sf_prok-type"/>
</dbReference>
<dbReference type="EMBL" id="FOFU01000009">
    <property type="protein sequence ID" value="SEQ72689.1"/>
    <property type="molecule type" value="Genomic_DNA"/>
</dbReference>
<evidence type="ECO:0000256" key="6">
    <source>
        <dbReference type="ARBA" id="ARBA00023163"/>
    </source>
</evidence>
<dbReference type="Gene3D" id="3.30.300.20">
    <property type="match status" value="2"/>
</dbReference>
<gene>
    <name evidence="7" type="primary">nusA</name>
    <name evidence="10" type="ORF">SAMN04487977_10991</name>
</gene>